<accession>X6MFC0</accession>
<dbReference type="AlphaFoldDB" id="X6MFC0"/>
<dbReference type="PANTHER" id="PTHR43173">
    <property type="entry name" value="ABC1 FAMILY PROTEIN"/>
    <property type="match status" value="1"/>
</dbReference>
<dbReference type="InterPro" id="IPR004147">
    <property type="entry name" value="ABC1_dom"/>
</dbReference>
<dbReference type="EMBL" id="ASPP01021707">
    <property type="protein sequence ID" value="ETO12117.1"/>
    <property type="molecule type" value="Genomic_DNA"/>
</dbReference>
<evidence type="ECO:0000259" key="1">
    <source>
        <dbReference type="Pfam" id="PF03109"/>
    </source>
</evidence>
<protein>
    <recommendedName>
        <fullName evidence="1">ABC1 atypical kinase-like domain-containing protein</fullName>
    </recommendedName>
</protein>
<dbReference type="InterPro" id="IPR051130">
    <property type="entry name" value="Mito_struct-func_regulator"/>
</dbReference>
<comment type="caution">
    <text evidence="2">The sequence shown here is derived from an EMBL/GenBank/DDBJ whole genome shotgun (WGS) entry which is preliminary data.</text>
</comment>
<proteinExistence type="predicted"/>
<evidence type="ECO:0000313" key="2">
    <source>
        <dbReference type="EMBL" id="ETO12117.1"/>
    </source>
</evidence>
<feature type="non-terminal residue" evidence="2">
    <location>
        <position position="93"/>
    </location>
</feature>
<dbReference type="Proteomes" id="UP000023152">
    <property type="component" value="Unassembled WGS sequence"/>
</dbReference>
<name>X6MFC0_RETFI</name>
<sequence length="93" mass="10744">MKYVRSVIEKELNRKVEDVFLRIDEKPLGAASIGQAHRAILNNATKDEVCIKLQYPEMEKMFRADLSAIRRFVTWLEPGIGEAMAEMESQFLE</sequence>
<organism evidence="2 3">
    <name type="scientific">Reticulomyxa filosa</name>
    <dbReference type="NCBI Taxonomy" id="46433"/>
    <lineage>
        <taxon>Eukaryota</taxon>
        <taxon>Sar</taxon>
        <taxon>Rhizaria</taxon>
        <taxon>Retaria</taxon>
        <taxon>Foraminifera</taxon>
        <taxon>Monothalamids</taxon>
        <taxon>Reticulomyxidae</taxon>
        <taxon>Reticulomyxa</taxon>
    </lineage>
</organism>
<dbReference type="OrthoDB" id="427480at2759"/>
<dbReference type="PANTHER" id="PTHR43173:SF34">
    <property type="entry name" value="ABC1 ATYPICAL KINASE-LIKE DOMAIN-CONTAINING PROTEIN"/>
    <property type="match status" value="1"/>
</dbReference>
<feature type="domain" description="ABC1 atypical kinase-like" evidence="1">
    <location>
        <begin position="3"/>
        <end position="77"/>
    </location>
</feature>
<keyword evidence="3" id="KW-1185">Reference proteome</keyword>
<reference evidence="2 3" key="1">
    <citation type="journal article" date="2013" name="Curr. Biol.">
        <title>The Genome of the Foraminiferan Reticulomyxa filosa.</title>
        <authorList>
            <person name="Glockner G."/>
            <person name="Hulsmann N."/>
            <person name="Schleicher M."/>
            <person name="Noegel A.A."/>
            <person name="Eichinger L."/>
            <person name="Gallinger C."/>
            <person name="Pawlowski J."/>
            <person name="Sierra R."/>
            <person name="Euteneuer U."/>
            <person name="Pillet L."/>
            <person name="Moustafa A."/>
            <person name="Platzer M."/>
            <person name="Groth M."/>
            <person name="Szafranski K."/>
            <person name="Schliwa M."/>
        </authorList>
    </citation>
    <scope>NUCLEOTIDE SEQUENCE [LARGE SCALE GENOMIC DNA]</scope>
</reference>
<dbReference type="Pfam" id="PF03109">
    <property type="entry name" value="ABC1"/>
    <property type="match status" value="1"/>
</dbReference>
<gene>
    <name evidence="2" type="ORF">RFI_25259</name>
</gene>
<evidence type="ECO:0000313" key="3">
    <source>
        <dbReference type="Proteomes" id="UP000023152"/>
    </source>
</evidence>